<dbReference type="InterPro" id="IPR021747">
    <property type="entry name" value="DUF3313"/>
</dbReference>
<dbReference type="PATRIC" id="fig|43658.6.peg.2676"/>
<evidence type="ECO:0000313" key="2">
    <source>
        <dbReference type="EMBL" id="KNC66094.1"/>
    </source>
</evidence>
<evidence type="ECO:0000313" key="3">
    <source>
        <dbReference type="Proteomes" id="UP000036850"/>
    </source>
</evidence>
<keyword evidence="1" id="KW-0732">Signal</keyword>
<dbReference type="Pfam" id="PF11769">
    <property type="entry name" value="DUF3313"/>
    <property type="match status" value="1"/>
</dbReference>
<name>A0A0L0ENV8_9GAMM</name>
<proteinExistence type="predicted"/>
<dbReference type="OrthoDB" id="6298095at2"/>
<dbReference type="PROSITE" id="PS51257">
    <property type="entry name" value="PROKAR_LIPOPROTEIN"/>
    <property type="match status" value="1"/>
</dbReference>
<dbReference type="EMBL" id="LFZX01000188">
    <property type="protein sequence ID" value="KNC66094.1"/>
    <property type="molecule type" value="Genomic_DNA"/>
</dbReference>
<comment type="caution">
    <text evidence="2">The sequence shown here is derived from an EMBL/GenBank/DDBJ whole genome shotgun (WGS) entry which is preliminary data.</text>
</comment>
<accession>A0A0L0ENV8</accession>
<organism evidence="2 3">
    <name type="scientific">Pseudoalteromonas rubra</name>
    <dbReference type="NCBI Taxonomy" id="43658"/>
    <lineage>
        <taxon>Bacteria</taxon>
        <taxon>Pseudomonadati</taxon>
        <taxon>Pseudomonadota</taxon>
        <taxon>Gammaproteobacteria</taxon>
        <taxon>Alteromonadales</taxon>
        <taxon>Pseudoalteromonadaceae</taxon>
        <taxon>Pseudoalteromonas</taxon>
    </lineage>
</organism>
<dbReference type="AlphaFoldDB" id="A0A0L0ENV8"/>
<dbReference type="Proteomes" id="UP000036850">
    <property type="component" value="Unassembled WGS sequence"/>
</dbReference>
<sequence>MRHIAIWAILALFITGCASTQQTTRSGFLPDYQRLKPSDTYPDTALYVSEQLKNGALKQVRTIYLPHFEVWLQLNEEAKVSLSPADLAKLSIYMQAQLQQKLSVHYQVLLAKPQQLGPDVLTIRGAFTQIEFAPTEMEIRDFIPVRLVYSAGKSAYLMATEQSEVVTSVSLESMFYLGESQEPVLMMSAHKAVESVVKQSGDENAQAVKAVLDIWIDNFVTAISKSKTI</sequence>
<evidence type="ECO:0000256" key="1">
    <source>
        <dbReference type="SAM" id="SignalP"/>
    </source>
</evidence>
<feature type="signal peptide" evidence="1">
    <location>
        <begin position="1"/>
        <end position="20"/>
    </location>
</feature>
<feature type="chain" id="PRO_5005538100" description="DUF3313 domain-containing protein" evidence="1">
    <location>
        <begin position="21"/>
        <end position="229"/>
    </location>
</feature>
<reference evidence="3" key="1">
    <citation type="submission" date="2015-07" db="EMBL/GenBank/DDBJ databases">
        <title>Draft genome sequence of a Pseudoalteromonas rubra strain, OCN096, isolated from Kaneohe Bay, Oahu, Hawaii.</title>
        <authorList>
            <person name="Beurmann S."/>
            <person name="Ushijima B."/>
            <person name="Belcaid M."/>
            <person name="Callahan S.M."/>
            <person name="Aeby G.S."/>
        </authorList>
    </citation>
    <scope>NUCLEOTIDE SEQUENCE [LARGE SCALE GENOMIC DNA]</scope>
    <source>
        <strain evidence="3">OCN096</strain>
    </source>
</reference>
<gene>
    <name evidence="2" type="ORF">AC626_19130</name>
</gene>
<evidence type="ECO:0008006" key="4">
    <source>
        <dbReference type="Google" id="ProtNLM"/>
    </source>
</evidence>
<protein>
    <recommendedName>
        <fullName evidence="4">DUF3313 domain-containing protein</fullName>
    </recommendedName>
</protein>